<comment type="caution">
    <text evidence="1">The sequence shown here is derived from an EMBL/GenBank/DDBJ whole genome shotgun (WGS) entry which is preliminary data.</text>
</comment>
<dbReference type="EMBL" id="JPRP01000002">
    <property type="protein sequence ID" value="KFE98823.1"/>
    <property type="molecule type" value="Genomic_DNA"/>
</dbReference>
<accession>A0A085Z310</accession>
<evidence type="ECO:0008006" key="3">
    <source>
        <dbReference type="Google" id="ProtNLM"/>
    </source>
</evidence>
<protein>
    <recommendedName>
        <fullName evidence="3">Carboxypeptidase regulatory-like domain-containing protein</fullName>
    </recommendedName>
</protein>
<keyword evidence="2" id="KW-1185">Reference proteome</keyword>
<evidence type="ECO:0000313" key="1">
    <source>
        <dbReference type="EMBL" id="KFE98823.1"/>
    </source>
</evidence>
<reference evidence="1 2" key="1">
    <citation type="submission" date="2014-07" db="EMBL/GenBank/DDBJ databases">
        <title>Genome of Chryseobacterium formosense LMG 24722.</title>
        <authorList>
            <person name="Pipes S.E."/>
            <person name="Stropko S.J."/>
            <person name="Newman J.D."/>
        </authorList>
    </citation>
    <scope>NUCLEOTIDE SEQUENCE [LARGE SCALE GENOMIC DNA]</scope>
    <source>
        <strain evidence="1 2">LMG 24722</strain>
    </source>
</reference>
<proteinExistence type="predicted"/>
<sequence>MKRNIFAVFFFHVMTLFFCQQKISGTIMSENDMIVTSVLVVNMTNDKNVYSNSSGEFSIEASEKDEIRFVKKGYERVSRKVYNVDVPMNVVLIRIPEEIEEVEIVSVTGDLSKDSKRLTKIDKKDQLQKNIGLPKPKTGEKPREVPAEIKRVLFAAALGNLDVQGVYDLISGKARRQKRWYKYEDVQKDITWIRKRIADEDFVKDGVPAEKISEFLEFSFIVKPDVRKYVRAKNVSGVMFSLDEVIPVYVERLKENMKSKE</sequence>
<dbReference type="Proteomes" id="UP000028713">
    <property type="component" value="Unassembled WGS sequence"/>
</dbReference>
<dbReference type="SUPFAM" id="SSF49464">
    <property type="entry name" value="Carboxypeptidase regulatory domain-like"/>
    <property type="match status" value="1"/>
</dbReference>
<dbReference type="eggNOG" id="ENOG50336IH">
    <property type="taxonomic scope" value="Bacteria"/>
</dbReference>
<name>A0A085Z310_9FLAO</name>
<dbReference type="AlphaFoldDB" id="A0A085Z310"/>
<gene>
    <name evidence="1" type="ORF">IX39_15520</name>
</gene>
<dbReference type="OrthoDB" id="1254493at2"/>
<dbReference type="InterPro" id="IPR008969">
    <property type="entry name" value="CarboxyPept-like_regulatory"/>
</dbReference>
<organism evidence="1 2">
    <name type="scientific">Chryseobacterium formosense</name>
    <dbReference type="NCBI Taxonomy" id="236814"/>
    <lineage>
        <taxon>Bacteria</taxon>
        <taxon>Pseudomonadati</taxon>
        <taxon>Bacteroidota</taxon>
        <taxon>Flavobacteriia</taxon>
        <taxon>Flavobacteriales</taxon>
        <taxon>Weeksellaceae</taxon>
        <taxon>Chryseobacterium group</taxon>
        <taxon>Chryseobacterium</taxon>
    </lineage>
</organism>
<evidence type="ECO:0000313" key="2">
    <source>
        <dbReference type="Proteomes" id="UP000028713"/>
    </source>
</evidence>
<dbReference type="STRING" id="236814.IX39_15520"/>